<dbReference type="InterPro" id="IPR011528">
    <property type="entry name" value="NERD"/>
</dbReference>
<proteinExistence type="predicted"/>
<dbReference type="AlphaFoldDB" id="A0A4Z0GYE0"/>
<dbReference type="STRING" id="192814.GCA_900166575_02783"/>
<feature type="domain" description="NERD" evidence="1">
    <location>
        <begin position="1"/>
        <end position="97"/>
    </location>
</feature>
<protein>
    <submittedName>
        <fullName evidence="2">NERD domain-containing protein</fullName>
    </submittedName>
</protein>
<name>A0A4Z0GYE0_9BACI</name>
<organism evidence="2 3">
    <name type="scientific">Halobacillus salinus</name>
    <dbReference type="NCBI Taxonomy" id="192814"/>
    <lineage>
        <taxon>Bacteria</taxon>
        <taxon>Bacillati</taxon>
        <taxon>Bacillota</taxon>
        <taxon>Bacilli</taxon>
        <taxon>Bacillales</taxon>
        <taxon>Bacillaceae</taxon>
        <taxon>Halobacillus</taxon>
    </lineage>
</organism>
<reference evidence="2 3" key="1">
    <citation type="journal article" date="2003" name="Int. J. Syst. Evol. Microbiol.">
        <title>Halobacillus salinus sp. nov., isolated from a salt lake on the coast of the East Sea in Korea.</title>
        <authorList>
            <person name="Yoon J.H."/>
            <person name="Kang K.H."/>
            <person name="Park Y.H."/>
        </authorList>
    </citation>
    <scope>NUCLEOTIDE SEQUENCE [LARGE SCALE GENOMIC DNA]</scope>
    <source>
        <strain evidence="2 3">HSL-3</strain>
    </source>
</reference>
<evidence type="ECO:0000259" key="1">
    <source>
        <dbReference type="PROSITE" id="PS50965"/>
    </source>
</evidence>
<sequence>MIKPDQYVLNDLLLTHNHSIFQVDSVLVTSAKAYLFEVKNYEGNHVYQEEQFHRMPNTELTNPLHQLQRSHSLFSQLLKKLGYSMKIESYVIFVNPSFMLYQAPMGLPIIYPSQVESFLESIMSKLDPLTPRHLKLGDKLRALHHTKMPIRYVPDYDFDSLKKGVCCVGCRSLPMVTEGRFCICRGCGRREPFSEAVMRSVRELQILFPNMRTRTRVVYEWCGSIGSTKRVQKVLKAHMTMKGENLGAYYE</sequence>
<evidence type="ECO:0000313" key="2">
    <source>
        <dbReference type="EMBL" id="TGB02869.1"/>
    </source>
</evidence>
<gene>
    <name evidence="2" type="ORF">E4663_12010</name>
</gene>
<dbReference type="Pfam" id="PF08378">
    <property type="entry name" value="NERD"/>
    <property type="match status" value="1"/>
</dbReference>
<dbReference type="PROSITE" id="PS50965">
    <property type="entry name" value="NERD"/>
    <property type="match status" value="1"/>
</dbReference>
<accession>A0A4Z0GYE0</accession>
<dbReference type="Proteomes" id="UP000297982">
    <property type="component" value="Unassembled WGS sequence"/>
</dbReference>
<dbReference type="EMBL" id="SRJC01000002">
    <property type="protein sequence ID" value="TGB02869.1"/>
    <property type="molecule type" value="Genomic_DNA"/>
</dbReference>
<comment type="caution">
    <text evidence="2">The sequence shown here is derived from an EMBL/GenBank/DDBJ whole genome shotgun (WGS) entry which is preliminary data.</text>
</comment>
<evidence type="ECO:0000313" key="3">
    <source>
        <dbReference type="Proteomes" id="UP000297982"/>
    </source>
</evidence>
<keyword evidence="3" id="KW-1185">Reference proteome</keyword>